<evidence type="ECO:0000313" key="6">
    <source>
        <dbReference type="Proteomes" id="UP000045545"/>
    </source>
</evidence>
<sequence>MKTAQVIMDTGARAAALAVKSARVDVVPGYPITPQTSIMEAMAAMVENGEMHARFIPVEGEHSAMAAAVAASAAGARVFTATSANGLLYMHEVLHMASGGRLPVVMCNVNRGIFAPWTLWADHQDSFAQRDTGWIQYHCSSNQEVYNTILQAFRVAEQINIPVMVNFDGFAISHCLMPLTLPPQEDIDRFLPPHEPEWRLDPAQPSSFSNVTNASEYAPFRQMLSDDIMASIPLVKQAAQEYKDITGMWDGDTIDTYRLEDAEVVALAVNSMAAELRLSIDILRQQGIKAGLLRPRLVLPFPAEDIINALPQNAQVMVLDRNYNFGHPGGILASELKSVLFGRRNDITVKNRVMGIGGIDLTRTYMATEIRAMLDD</sequence>
<gene>
    <name evidence="5" type="ORF">831</name>
</gene>
<dbReference type="Gene3D" id="3.40.50.920">
    <property type="match status" value="1"/>
</dbReference>
<dbReference type="EMBL" id="CGIH01000012">
    <property type="protein sequence ID" value="CFX23770.1"/>
    <property type="molecule type" value="Genomic_DNA"/>
</dbReference>
<dbReference type="InterPro" id="IPR002880">
    <property type="entry name" value="Pyrv_Fd/Flavodoxin_OxRdtase_N"/>
</dbReference>
<dbReference type="STRING" id="690567.831"/>
<evidence type="ECO:0000313" key="5">
    <source>
        <dbReference type="EMBL" id="CFX23770.1"/>
    </source>
</evidence>
<dbReference type="Proteomes" id="UP000045545">
    <property type="component" value="Unassembled WGS sequence"/>
</dbReference>
<dbReference type="RefSeq" id="WP_046496155.1">
    <property type="nucleotide sequence ID" value="NZ_CGIH01000012.1"/>
</dbReference>
<keyword evidence="6" id="KW-1185">Reference proteome</keyword>
<dbReference type="InterPro" id="IPR033412">
    <property type="entry name" value="PFOR_II"/>
</dbReference>
<dbReference type="CDD" id="cd07034">
    <property type="entry name" value="TPP_PYR_PFOR_IOR-alpha_like"/>
    <property type="match status" value="1"/>
</dbReference>
<evidence type="ECO:0000256" key="2">
    <source>
        <dbReference type="ARBA" id="ARBA00023002"/>
    </source>
</evidence>
<dbReference type="SUPFAM" id="SSF52518">
    <property type="entry name" value="Thiamin diphosphate-binding fold (THDP-binding)"/>
    <property type="match status" value="1"/>
</dbReference>
<accession>A0A0E3W2V5</accession>
<dbReference type="FunFam" id="3.40.50.970:FF:000012">
    <property type="entry name" value="Pyruvate:ferredoxin (Flavodoxin) oxidoreductase"/>
    <property type="match status" value="1"/>
</dbReference>
<proteinExistence type="inferred from homology"/>
<evidence type="ECO:0000259" key="4">
    <source>
        <dbReference type="Pfam" id="PF17147"/>
    </source>
</evidence>
<dbReference type="Pfam" id="PF01855">
    <property type="entry name" value="POR_N"/>
    <property type="match status" value="1"/>
</dbReference>
<evidence type="ECO:0000256" key="1">
    <source>
        <dbReference type="ARBA" id="ARBA00009032"/>
    </source>
</evidence>
<evidence type="ECO:0000259" key="3">
    <source>
        <dbReference type="Pfam" id="PF01855"/>
    </source>
</evidence>
<dbReference type="PANTHER" id="PTHR32154">
    <property type="entry name" value="PYRUVATE-FLAVODOXIN OXIDOREDUCTASE-RELATED"/>
    <property type="match status" value="1"/>
</dbReference>
<dbReference type="InterPro" id="IPR009014">
    <property type="entry name" value="Transketo_C/PFOR_II"/>
</dbReference>
<organism evidence="5 6">
    <name type="scientific">Syntrophomonas zehnderi OL-4</name>
    <dbReference type="NCBI Taxonomy" id="690567"/>
    <lineage>
        <taxon>Bacteria</taxon>
        <taxon>Bacillati</taxon>
        <taxon>Bacillota</taxon>
        <taxon>Clostridia</taxon>
        <taxon>Eubacteriales</taxon>
        <taxon>Syntrophomonadaceae</taxon>
        <taxon>Syntrophomonas</taxon>
    </lineage>
</organism>
<feature type="domain" description="Pyruvate:ferredoxin oxidoreductase core" evidence="4">
    <location>
        <begin position="262"/>
        <end position="362"/>
    </location>
</feature>
<dbReference type="SUPFAM" id="SSF52922">
    <property type="entry name" value="TK C-terminal domain-like"/>
    <property type="match status" value="1"/>
</dbReference>
<dbReference type="InterPro" id="IPR050722">
    <property type="entry name" value="Pyruvate:ferred/Flavod_OxRd"/>
</dbReference>
<dbReference type="InterPro" id="IPR029061">
    <property type="entry name" value="THDP-binding"/>
</dbReference>
<dbReference type="PANTHER" id="PTHR32154:SF0">
    <property type="entry name" value="PYRUVATE-FLAVODOXIN OXIDOREDUCTASE-RELATED"/>
    <property type="match status" value="1"/>
</dbReference>
<protein>
    <submittedName>
        <fullName evidence="5">Thiamin diphosphate-binding fold</fullName>
    </submittedName>
</protein>
<dbReference type="Gene3D" id="3.40.50.970">
    <property type="match status" value="1"/>
</dbReference>
<dbReference type="Pfam" id="PF17147">
    <property type="entry name" value="PFOR_II"/>
    <property type="match status" value="1"/>
</dbReference>
<reference evidence="5 6" key="1">
    <citation type="submission" date="2015-03" db="EMBL/GenBank/DDBJ databases">
        <authorList>
            <person name="Murphy D."/>
        </authorList>
    </citation>
    <scope>NUCLEOTIDE SEQUENCE [LARGE SCALE GENOMIC DNA]</scope>
    <source>
        <strain evidence="5 6">OL-4</strain>
    </source>
</reference>
<dbReference type="GO" id="GO:0016491">
    <property type="term" value="F:oxidoreductase activity"/>
    <property type="evidence" value="ECO:0007669"/>
    <property type="project" value="UniProtKB-KW"/>
</dbReference>
<name>A0A0E3W2V5_9FIRM</name>
<comment type="similarity">
    <text evidence="1">Belongs to the pyruvate:ferredoxin/flavodoxin oxidoreductase family.</text>
</comment>
<feature type="domain" description="Pyruvate flavodoxin/ferredoxin oxidoreductase pyrimidine binding" evidence="3">
    <location>
        <begin position="18"/>
        <end position="224"/>
    </location>
</feature>
<dbReference type="AlphaFoldDB" id="A0A0E3W2V5"/>
<dbReference type="GO" id="GO:0006979">
    <property type="term" value="P:response to oxidative stress"/>
    <property type="evidence" value="ECO:0007669"/>
    <property type="project" value="TreeGrafter"/>
</dbReference>
<keyword evidence="2" id="KW-0560">Oxidoreductase</keyword>